<dbReference type="AlphaFoldDB" id="A0A5S9NKX4"/>
<dbReference type="InterPro" id="IPR052961">
    <property type="entry name" value="Oxido-Kinase-like_Enzymes"/>
</dbReference>
<dbReference type="Pfam" id="PF01636">
    <property type="entry name" value="APH"/>
    <property type="match status" value="1"/>
</dbReference>
<sequence length="385" mass="41808">MSVLENRIAPVAGLAAHLGRGMGRIAADSAIGRLRSMPRTVGELDALTMSQLTGRVVTSVSLLGGDAGTSSRARLALTGADVPATVFVKMAAETVATRLMGELGNLADTETRFYRQLAPQLTGVPRSYGSQFDHWTGRFVLVLEDLADPSDMSAAPCEFPDTLHPIDPDRAAKVVELLARLHATFWERLPARAGRGPLGWLYTASGDSASLLTGPLLKTSSRRLAARTDLPLDNGRFINEHYRAVASLIDRPPHTVMHGDAHPGNLYFRGGQAGLLDWQAVRRGHPSRELAYTLVTSMATEQRRAAQRDLLDVYRDALVRAGGPEMDRDELWDRYRQAALYPYVAALITAGMGGMQIEDIAMKGLERSLTALEDLDTVALLEKAL</sequence>
<dbReference type="SUPFAM" id="SSF56112">
    <property type="entry name" value="Protein kinase-like (PK-like)"/>
    <property type="match status" value="1"/>
</dbReference>
<dbReference type="InterPro" id="IPR002575">
    <property type="entry name" value="Aminoglycoside_PTrfase"/>
</dbReference>
<evidence type="ECO:0000313" key="3">
    <source>
        <dbReference type="Proteomes" id="UP000430146"/>
    </source>
</evidence>
<dbReference type="EMBL" id="CACSIP010000002">
    <property type="protein sequence ID" value="CAA0089588.1"/>
    <property type="molecule type" value="Genomic_DNA"/>
</dbReference>
<name>A0A5S9NKX4_MYCVN</name>
<evidence type="ECO:0000313" key="2">
    <source>
        <dbReference type="EMBL" id="CAA0089588.1"/>
    </source>
</evidence>
<dbReference type="PANTHER" id="PTHR23020:SF41">
    <property type="entry name" value="AMINOGLYCOSIDE PHOSPHOTRANSFERASE DOMAIN-CONTAINING PROTEIN"/>
    <property type="match status" value="1"/>
</dbReference>
<dbReference type="PANTHER" id="PTHR23020">
    <property type="entry name" value="UNCHARACTERIZED NUCLEAR HORMONE RECEPTOR-RELATED"/>
    <property type="match status" value="1"/>
</dbReference>
<proteinExistence type="predicted"/>
<gene>
    <name evidence="2" type="ORF">AELLOGFF_02588</name>
</gene>
<feature type="domain" description="Aminoglycoside phosphotransferase" evidence="1">
    <location>
        <begin position="108"/>
        <end position="328"/>
    </location>
</feature>
<organism evidence="2 3">
    <name type="scientific">Mycolicibacterium vanbaalenii</name>
    <name type="common">Mycobacterium vanbaalenii</name>
    <dbReference type="NCBI Taxonomy" id="110539"/>
    <lineage>
        <taxon>Bacteria</taxon>
        <taxon>Bacillati</taxon>
        <taxon>Actinomycetota</taxon>
        <taxon>Actinomycetes</taxon>
        <taxon>Mycobacteriales</taxon>
        <taxon>Mycobacteriaceae</taxon>
        <taxon>Mycolicibacterium</taxon>
    </lineage>
</organism>
<dbReference type="RefSeq" id="WP_159228921.1">
    <property type="nucleotide sequence ID" value="NZ_CACSIP010000002.1"/>
</dbReference>
<dbReference type="Proteomes" id="UP000430146">
    <property type="component" value="Unassembled WGS sequence"/>
</dbReference>
<keyword evidence="3" id="KW-1185">Reference proteome</keyword>
<dbReference type="InterPro" id="IPR011009">
    <property type="entry name" value="Kinase-like_dom_sf"/>
</dbReference>
<evidence type="ECO:0000259" key="1">
    <source>
        <dbReference type="Pfam" id="PF01636"/>
    </source>
</evidence>
<dbReference type="OrthoDB" id="141068at2"/>
<accession>A0A5S9NKX4</accession>
<reference evidence="2 3" key="1">
    <citation type="submission" date="2019-11" db="EMBL/GenBank/DDBJ databases">
        <authorList>
            <person name="Holert J."/>
        </authorList>
    </citation>
    <scope>NUCLEOTIDE SEQUENCE [LARGE SCALE GENOMIC DNA]</scope>
    <source>
        <strain evidence="2">BC8_1</strain>
    </source>
</reference>
<protein>
    <recommendedName>
        <fullName evidence="1">Aminoglycoside phosphotransferase domain-containing protein</fullName>
    </recommendedName>
</protein>
<dbReference type="Gene3D" id="3.90.1200.10">
    <property type="match status" value="1"/>
</dbReference>